<gene>
    <name evidence="2" type="ORF">CP967_19530</name>
</gene>
<name>A0A5J6FDJ8_9ACTN</name>
<dbReference type="InterPro" id="IPR001242">
    <property type="entry name" value="Condensation_dom"/>
</dbReference>
<accession>A0A5J6FDJ8</accession>
<dbReference type="KEGG" id="snk:CP967_19530"/>
<dbReference type="OrthoDB" id="2472181at2"/>
<feature type="domain" description="Condensation" evidence="1">
    <location>
        <begin position="11"/>
        <end position="77"/>
    </location>
</feature>
<evidence type="ECO:0000259" key="1">
    <source>
        <dbReference type="Pfam" id="PF00668"/>
    </source>
</evidence>
<proteinExistence type="predicted"/>
<dbReference type="Proteomes" id="UP000326178">
    <property type="component" value="Chromosome"/>
</dbReference>
<dbReference type="GO" id="GO:0008610">
    <property type="term" value="P:lipid biosynthetic process"/>
    <property type="evidence" value="ECO:0007669"/>
    <property type="project" value="UniProtKB-ARBA"/>
</dbReference>
<dbReference type="Pfam" id="PF00668">
    <property type="entry name" value="Condensation"/>
    <property type="match status" value="1"/>
</dbReference>
<dbReference type="EMBL" id="CP023702">
    <property type="protein sequence ID" value="QEU73887.1"/>
    <property type="molecule type" value="Genomic_DNA"/>
</dbReference>
<protein>
    <recommendedName>
        <fullName evidence="1">Condensation domain-containing protein</fullName>
    </recommendedName>
</protein>
<keyword evidence="3" id="KW-1185">Reference proteome</keyword>
<organism evidence="2 3">
    <name type="scientific">Streptomyces nitrosporeus</name>
    <dbReference type="NCBI Taxonomy" id="28894"/>
    <lineage>
        <taxon>Bacteria</taxon>
        <taxon>Bacillati</taxon>
        <taxon>Actinomycetota</taxon>
        <taxon>Actinomycetes</taxon>
        <taxon>Kitasatosporales</taxon>
        <taxon>Streptomycetaceae</taxon>
        <taxon>Streptomyces</taxon>
    </lineage>
</organism>
<dbReference type="GO" id="GO:0003824">
    <property type="term" value="F:catalytic activity"/>
    <property type="evidence" value="ECO:0007669"/>
    <property type="project" value="InterPro"/>
</dbReference>
<dbReference type="SUPFAM" id="SSF52777">
    <property type="entry name" value="CoA-dependent acyltransferases"/>
    <property type="match status" value="1"/>
</dbReference>
<evidence type="ECO:0000313" key="2">
    <source>
        <dbReference type="EMBL" id="QEU73887.1"/>
    </source>
</evidence>
<sequence length="83" mass="8711">MAHTDPMGGAKPLSVGQEGLWLLHELAPGSATYNLAGGVRMEPAPDPEVLARAARALTGRHPMLRSVYVVADGSPRRVEKAPG</sequence>
<dbReference type="InterPro" id="IPR023213">
    <property type="entry name" value="CAT-like_dom_sf"/>
</dbReference>
<dbReference type="Gene3D" id="3.30.559.10">
    <property type="entry name" value="Chloramphenicol acetyltransferase-like domain"/>
    <property type="match status" value="1"/>
</dbReference>
<dbReference type="AlphaFoldDB" id="A0A5J6FDJ8"/>
<evidence type="ECO:0000313" key="3">
    <source>
        <dbReference type="Proteomes" id="UP000326178"/>
    </source>
</evidence>
<reference evidence="2 3" key="1">
    <citation type="submission" date="2017-09" db="EMBL/GenBank/DDBJ databases">
        <authorList>
            <person name="Lee N."/>
            <person name="Cho B.-K."/>
        </authorList>
    </citation>
    <scope>NUCLEOTIDE SEQUENCE [LARGE SCALE GENOMIC DNA]</scope>
    <source>
        <strain evidence="2 3">ATCC 12769</strain>
    </source>
</reference>